<dbReference type="InterPro" id="IPR027417">
    <property type="entry name" value="P-loop_NTPase"/>
</dbReference>
<dbReference type="InterPro" id="IPR003442">
    <property type="entry name" value="T6A_TsaE"/>
</dbReference>
<keyword evidence="7" id="KW-0547">Nucleotide-binding</keyword>
<dbReference type="GO" id="GO:0046872">
    <property type="term" value="F:metal ion binding"/>
    <property type="evidence" value="ECO:0007669"/>
    <property type="project" value="UniProtKB-KW"/>
</dbReference>
<evidence type="ECO:0000256" key="8">
    <source>
        <dbReference type="ARBA" id="ARBA00022840"/>
    </source>
</evidence>
<keyword evidence="11" id="KW-0808">Transferase</keyword>
<dbReference type="SUPFAM" id="SSF52540">
    <property type="entry name" value="P-loop containing nucleoside triphosphate hydrolases"/>
    <property type="match status" value="1"/>
</dbReference>
<evidence type="ECO:0000256" key="10">
    <source>
        <dbReference type="ARBA" id="ARBA00032441"/>
    </source>
</evidence>
<evidence type="ECO:0000313" key="11">
    <source>
        <dbReference type="EMBL" id="PIR03942.1"/>
    </source>
</evidence>
<keyword evidence="6" id="KW-0479">Metal-binding</keyword>
<evidence type="ECO:0000256" key="5">
    <source>
        <dbReference type="ARBA" id="ARBA00022694"/>
    </source>
</evidence>
<evidence type="ECO:0000313" key="12">
    <source>
        <dbReference type="Proteomes" id="UP000229600"/>
    </source>
</evidence>
<comment type="subcellular location">
    <subcellularLocation>
        <location evidence="1">Cytoplasm</location>
    </subcellularLocation>
</comment>
<dbReference type="PANTHER" id="PTHR33540:SF2">
    <property type="entry name" value="TRNA THREONYLCARBAMOYLADENOSINE BIOSYNTHESIS PROTEIN TSAE"/>
    <property type="match status" value="1"/>
</dbReference>
<evidence type="ECO:0000256" key="7">
    <source>
        <dbReference type="ARBA" id="ARBA00022741"/>
    </source>
</evidence>
<evidence type="ECO:0000256" key="6">
    <source>
        <dbReference type="ARBA" id="ARBA00022723"/>
    </source>
</evidence>
<evidence type="ECO:0000256" key="3">
    <source>
        <dbReference type="ARBA" id="ARBA00019010"/>
    </source>
</evidence>
<evidence type="ECO:0000256" key="4">
    <source>
        <dbReference type="ARBA" id="ARBA00022490"/>
    </source>
</evidence>
<name>A0A2H0N4X6_9BACT</name>
<dbReference type="GO" id="GO:0005737">
    <property type="term" value="C:cytoplasm"/>
    <property type="evidence" value="ECO:0007669"/>
    <property type="project" value="UniProtKB-SubCell"/>
</dbReference>
<proteinExistence type="inferred from homology"/>
<comment type="caution">
    <text evidence="11">The sequence shown here is derived from an EMBL/GenBank/DDBJ whole genome shotgun (WGS) entry which is preliminary data.</text>
</comment>
<evidence type="ECO:0000256" key="2">
    <source>
        <dbReference type="ARBA" id="ARBA00007599"/>
    </source>
</evidence>
<dbReference type="Pfam" id="PF02367">
    <property type="entry name" value="TsaE"/>
    <property type="match status" value="1"/>
</dbReference>
<dbReference type="EMBL" id="PCWN01000007">
    <property type="protein sequence ID" value="PIR03942.1"/>
    <property type="molecule type" value="Genomic_DNA"/>
</dbReference>
<dbReference type="AlphaFoldDB" id="A0A2H0N4X6"/>
<dbReference type="GO" id="GO:0016740">
    <property type="term" value="F:transferase activity"/>
    <property type="evidence" value="ECO:0007669"/>
    <property type="project" value="UniProtKB-KW"/>
</dbReference>
<keyword evidence="9" id="KW-0460">Magnesium</keyword>
<keyword evidence="4" id="KW-0963">Cytoplasm</keyword>
<evidence type="ECO:0000256" key="9">
    <source>
        <dbReference type="ARBA" id="ARBA00022842"/>
    </source>
</evidence>
<keyword evidence="5" id="KW-0819">tRNA processing</keyword>
<protein>
    <recommendedName>
        <fullName evidence="3">tRNA threonylcarbamoyladenosine biosynthesis protein TsaE</fullName>
    </recommendedName>
    <alternativeName>
        <fullName evidence="10">t(6)A37 threonylcarbamoyladenosine biosynthesis protein TsaE</fullName>
    </alternativeName>
</protein>
<gene>
    <name evidence="11" type="ORF">COV59_02035</name>
</gene>
<dbReference type="PANTHER" id="PTHR33540">
    <property type="entry name" value="TRNA THREONYLCARBAMOYLADENOSINE BIOSYNTHESIS PROTEIN TSAE"/>
    <property type="match status" value="1"/>
</dbReference>
<comment type="similarity">
    <text evidence="2">Belongs to the TsaE family.</text>
</comment>
<reference evidence="11 12" key="1">
    <citation type="submission" date="2017-09" db="EMBL/GenBank/DDBJ databases">
        <title>Depth-based differentiation of microbial function through sediment-hosted aquifers and enrichment of novel symbionts in the deep terrestrial subsurface.</title>
        <authorList>
            <person name="Probst A.J."/>
            <person name="Ladd B."/>
            <person name="Jarett J.K."/>
            <person name="Geller-Mcgrath D.E."/>
            <person name="Sieber C.M."/>
            <person name="Emerson J.B."/>
            <person name="Anantharaman K."/>
            <person name="Thomas B.C."/>
            <person name="Malmstrom R."/>
            <person name="Stieglmeier M."/>
            <person name="Klingl A."/>
            <person name="Woyke T."/>
            <person name="Ryan C.M."/>
            <person name="Banfield J.F."/>
        </authorList>
    </citation>
    <scope>NUCLEOTIDE SEQUENCE [LARGE SCALE GENOMIC DNA]</scope>
    <source>
        <strain evidence="11">CG11_big_fil_rev_8_21_14_0_20_39_34</strain>
    </source>
</reference>
<organism evidence="11 12">
    <name type="scientific">Candidatus Magasanikbacteria bacterium CG11_big_fil_rev_8_21_14_0_20_39_34</name>
    <dbReference type="NCBI Taxonomy" id="1974653"/>
    <lineage>
        <taxon>Bacteria</taxon>
        <taxon>Candidatus Magasanikiibacteriota</taxon>
    </lineage>
</organism>
<evidence type="ECO:0000256" key="1">
    <source>
        <dbReference type="ARBA" id="ARBA00004496"/>
    </source>
</evidence>
<dbReference type="Proteomes" id="UP000229600">
    <property type="component" value="Unassembled WGS sequence"/>
</dbReference>
<dbReference type="NCBIfam" id="TIGR00150">
    <property type="entry name" value="T6A_YjeE"/>
    <property type="match status" value="1"/>
</dbReference>
<dbReference type="Gene3D" id="3.40.50.300">
    <property type="entry name" value="P-loop containing nucleotide triphosphate hydrolases"/>
    <property type="match status" value="1"/>
</dbReference>
<dbReference type="GO" id="GO:0002949">
    <property type="term" value="P:tRNA threonylcarbamoyladenosine modification"/>
    <property type="evidence" value="ECO:0007669"/>
    <property type="project" value="InterPro"/>
</dbReference>
<dbReference type="GO" id="GO:0005524">
    <property type="term" value="F:ATP binding"/>
    <property type="evidence" value="ECO:0007669"/>
    <property type="project" value="UniProtKB-KW"/>
</dbReference>
<keyword evidence="8" id="KW-0067">ATP-binding</keyword>
<accession>A0A2H0N4X6</accession>
<sequence>MDYITNSSEETSALASSLVQKISPGTVLLLKGDLGSGKTTFTKAFAKTLGVQEEITSPTFTLMNLYDTTQQDDLIHKIIHIDTYRMESEDELISIGAQDYIGMQGSVTLIEWPEKLSTLLEHKHCITLEFEHLSENTRKISVQFPLTSHPEPV</sequence>